<evidence type="ECO:0000313" key="2">
    <source>
        <dbReference type="Proteomes" id="UP000004407"/>
    </source>
</evidence>
<dbReference type="AlphaFoldDB" id="G6AVJ9"/>
<dbReference type="HOGENOM" id="CLU_2790535_0_0_10"/>
<protein>
    <submittedName>
        <fullName evidence="1">Uncharacterized protein</fullName>
    </submittedName>
</protein>
<name>G6AVJ9_9BACT</name>
<organism evidence="1 2">
    <name type="scientific">Leyella stercorea DSM 18206</name>
    <dbReference type="NCBI Taxonomy" id="1002367"/>
    <lineage>
        <taxon>Bacteria</taxon>
        <taxon>Pseudomonadati</taxon>
        <taxon>Bacteroidota</taxon>
        <taxon>Bacteroidia</taxon>
        <taxon>Bacteroidales</taxon>
        <taxon>Prevotellaceae</taxon>
        <taxon>Leyella</taxon>
    </lineage>
</organism>
<evidence type="ECO:0000313" key="1">
    <source>
        <dbReference type="EMBL" id="EHJ41542.1"/>
    </source>
</evidence>
<reference evidence="1 2" key="1">
    <citation type="submission" date="2011-08" db="EMBL/GenBank/DDBJ databases">
        <authorList>
            <person name="Weinstock G."/>
            <person name="Sodergren E."/>
            <person name="Clifton S."/>
            <person name="Fulton L."/>
            <person name="Fulton B."/>
            <person name="Courtney L."/>
            <person name="Fronick C."/>
            <person name="Harrison M."/>
            <person name="Strong C."/>
            <person name="Farmer C."/>
            <person name="Delahaunty K."/>
            <person name="Markovic C."/>
            <person name="Hall O."/>
            <person name="Minx P."/>
            <person name="Tomlinson C."/>
            <person name="Mitreva M."/>
            <person name="Hou S."/>
            <person name="Chen J."/>
            <person name="Wollam A."/>
            <person name="Pepin K.H."/>
            <person name="Johnson M."/>
            <person name="Bhonagiri V."/>
            <person name="Zhang X."/>
            <person name="Suruliraj S."/>
            <person name="Warren W."/>
            <person name="Chinwalla A."/>
            <person name="Mardis E.R."/>
            <person name="Wilson R.K."/>
        </authorList>
    </citation>
    <scope>NUCLEOTIDE SEQUENCE [LARGE SCALE GENOMIC DNA]</scope>
    <source>
        <strain evidence="1 2">DSM 18206</strain>
    </source>
</reference>
<sequence>MVVKRQNLIFDIQYIKTEQVYNHLALSFFRTYAIRVGRCGRLRRSMRMSASVDADVCAGRCGCYTHNK</sequence>
<accession>G6AVJ9</accession>
<proteinExistence type="predicted"/>
<gene>
    <name evidence="1" type="ORF">HMPREF0673_00634</name>
</gene>
<dbReference type="Proteomes" id="UP000004407">
    <property type="component" value="Unassembled WGS sequence"/>
</dbReference>
<dbReference type="EMBL" id="AFZZ01000059">
    <property type="protein sequence ID" value="EHJ41542.1"/>
    <property type="molecule type" value="Genomic_DNA"/>
</dbReference>
<comment type="caution">
    <text evidence="1">The sequence shown here is derived from an EMBL/GenBank/DDBJ whole genome shotgun (WGS) entry which is preliminary data.</text>
</comment>